<dbReference type="InterPro" id="IPR020561">
    <property type="entry name" value="PRibGlycinamid_synth_ATP-grasp"/>
</dbReference>
<comment type="similarity">
    <text evidence="7 10">Belongs to the GARS family.</text>
</comment>
<dbReference type="GO" id="GO:0046872">
    <property type="term" value="F:metal ion binding"/>
    <property type="evidence" value="ECO:0007669"/>
    <property type="project" value="InterPro"/>
</dbReference>
<dbReference type="PANTHER" id="PTHR43472">
    <property type="entry name" value="PHOSPHORIBOSYLAMINE--GLYCINE LIGASE"/>
    <property type="match status" value="1"/>
</dbReference>
<evidence type="ECO:0000256" key="3">
    <source>
        <dbReference type="ARBA" id="ARBA00022598"/>
    </source>
</evidence>
<name>A0A368JJW3_9BACT</name>
<evidence type="ECO:0000313" key="14">
    <source>
        <dbReference type="Proteomes" id="UP000253383"/>
    </source>
</evidence>
<keyword evidence="6 11" id="KW-0067">ATP-binding</keyword>
<evidence type="ECO:0000256" key="4">
    <source>
        <dbReference type="ARBA" id="ARBA00022741"/>
    </source>
</evidence>
<comment type="catalytic activity">
    <reaction evidence="10">
        <text>5-phospho-beta-D-ribosylamine + glycine + ATP = N(1)-(5-phospho-beta-D-ribosyl)glycinamide + ADP + phosphate + H(+)</text>
        <dbReference type="Rhea" id="RHEA:17453"/>
        <dbReference type="ChEBI" id="CHEBI:15378"/>
        <dbReference type="ChEBI" id="CHEBI:30616"/>
        <dbReference type="ChEBI" id="CHEBI:43474"/>
        <dbReference type="ChEBI" id="CHEBI:57305"/>
        <dbReference type="ChEBI" id="CHEBI:58681"/>
        <dbReference type="ChEBI" id="CHEBI:143788"/>
        <dbReference type="ChEBI" id="CHEBI:456216"/>
        <dbReference type="EC" id="6.3.4.13"/>
    </reaction>
</comment>
<keyword evidence="3 10" id="KW-0436">Ligase</keyword>
<gene>
    <name evidence="10" type="primary">purD</name>
    <name evidence="13" type="ORF">DUE52_24565</name>
</gene>
<dbReference type="Gene3D" id="3.30.1490.20">
    <property type="entry name" value="ATP-grasp fold, A domain"/>
    <property type="match status" value="1"/>
</dbReference>
<dbReference type="Pfam" id="PF01071">
    <property type="entry name" value="GARS_A"/>
    <property type="match status" value="1"/>
</dbReference>
<keyword evidence="4 11" id="KW-0547">Nucleotide-binding</keyword>
<dbReference type="SUPFAM" id="SSF52440">
    <property type="entry name" value="PreATP-grasp domain"/>
    <property type="match status" value="1"/>
</dbReference>
<evidence type="ECO:0000256" key="2">
    <source>
        <dbReference type="ARBA" id="ARBA00013255"/>
    </source>
</evidence>
<dbReference type="NCBIfam" id="TIGR00877">
    <property type="entry name" value="purD"/>
    <property type="match status" value="1"/>
</dbReference>
<evidence type="ECO:0000256" key="10">
    <source>
        <dbReference type="HAMAP-Rule" id="MF_00138"/>
    </source>
</evidence>
<evidence type="ECO:0000256" key="9">
    <source>
        <dbReference type="ARBA" id="ARBA00042864"/>
    </source>
</evidence>
<sequence>MNILILGSGGREHAFAWKIAQSPLCSTLFVAPGNAGTALVATNLPIAFNDADAIAEAIQQHEIDLLIIGPEEPLVKGLVDNLRTRKNLEKLRIVGPDQRGAQLEGSKDFSKQFMQRHGIPTAASRTFTAETLEEGLAYLDTHQLPVVLKADGLAAGKGVIIAESIAEARAVLTDMLTGGRFGEAGNKVVIEQFLKGIELSVFVLTDGVNYKILPEAKDYKRIGEGDTGPNTGGMGAVSPVKFATAKFLNKVEEKIVKPTLAGLQKEEIRYQGFIFVGLINVKEEPYVIEYNARMGDPETEVVLPRIQNDFVELMVATADGELDKIQLQISPQTAVTTVVVSGGYPDAYEKGKSITELTMLDDVTAFHAGTKPGFNGHVLTDGGRVLALTAVANSLENAVMKSQKAARAVQFEGKYYRKDIGLDLIRYQD</sequence>
<proteinExistence type="inferred from homology"/>
<dbReference type="GO" id="GO:0009113">
    <property type="term" value="P:purine nucleobase biosynthetic process"/>
    <property type="evidence" value="ECO:0007669"/>
    <property type="project" value="InterPro"/>
</dbReference>
<reference evidence="13 14" key="1">
    <citation type="submission" date="2018-07" db="EMBL/GenBank/DDBJ databases">
        <title>Genome analysis of Larkinella rosea.</title>
        <authorList>
            <person name="Zhou Z."/>
            <person name="Wang G."/>
        </authorList>
    </citation>
    <scope>NUCLEOTIDE SEQUENCE [LARGE SCALE GENOMIC DNA]</scope>
    <source>
        <strain evidence="14">zzj9</strain>
    </source>
</reference>
<dbReference type="AlphaFoldDB" id="A0A368JJW3"/>
<dbReference type="Gene3D" id="3.40.50.20">
    <property type="match status" value="1"/>
</dbReference>
<dbReference type="SMART" id="SM01210">
    <property type="entry name" value="GARS_C"/>
    <property type="match status" value="1"/>
</dbReference>
<evidence type="ECO:0000256" key="7">
    <source>
        <dbReference type="ARBA" id="ARBA00038345"/>
    </source>
</evidence>
<dbReference type="EC" id="6.3.4.13" evidence="2 10"/>
<dbReference type="InterPro" id="IPR011761">
    <property type="entry name" value="ATP-grasp"/>
</dbReference>
<comment type="pathway">
    <text evidence="1 10">Purine metabolism; IMP biosynthesis via de novo pathway; N(1)-(5-phospho-D-ribosyl)glycinamide from 5-phospho-alpha-D-ribose 1-diphosphate: step 2/2.</text>
</comment>
<accession>A0A368JJW3</accession>
<dbReference type="PROSITE" id="PS50975">
    <property type="entry name" value="ATP_GRASP"/>
    <property type="match status" value="1"/>
</dbReference>
<dbReference type="GO" id="GO:0004637">
    <property type="term" value="F:phosphoribosylamine-glycine ligase activity"/>
    <property type="evidence" value="ECO:0007669"/>
    <property type="project" value="UniProtKB-UniRule"/>
</dbReference>
<dbReference type="InterPro" id="IPR016185">
    <property type="entry name" value="PreATP-grasp_dom_sf"/>
</dbReference>
<dbReference type="UniPathway" id="UPA00074">
    <property type="reaction ID" value="UER00125"/>
</dbReference>
<evidence type="ECO:0000256" key="5">
    <source>
        <dbReference type="ARBA" id="ARBA00022755"/>
    </source>
</evidence>
<dbReference type="Pfam" id="PF02843">
    <property type="entry name" value="GARS_C"/>
    <property type="match status" value="1"/>
</dbReference>
<dbReference type="PANTHER" id="PTHR43472:SF1">
    <property type="entry name" value="PHOSPHORIBOSYLAMINE--GLYCINE LIGASE, CHLOROPLASTIC"/>
    <property type="match status" value="1"/>
</dbReference>
<dbReference type="SUPFAM" id="SSF56059">
    <property type="entry name" value="Glutathione synthetase ATP-binding domain-like"/>
    <property type="match status" value="1"/>
</dbReference>
<keyword evidence="14" id="KW-1185">Reference proteome</keyword>
<comment type="caution">
    <text evidence="13">The sequence shown here is derived from an EMBL/GenBank/DDBJ whole genome shotgun (WGS) entry which is preliminary data.</text>
</comment>
<dbReference type="SMART" id="SM01209">
    <property type="entry name" value="GARS_A"/>
    <property type="match status" value="1"/>
</dbReference>
<dbReference type="Pfam" id="PF02844">
    <property type="entry name" value="GARS_N"/>
    <property type="match status" value="1"/>
</dbReference>
<dbReference type="InterPro" id="IPR000115">
    <property type="entry name" value="PRibGlycinamide_synth"/>
</dbReference>
<evidence type="ECO:0000313" key="13">
    <source>
        <dbReference type="EMBL" id="RCR66974.1"/>
    </source>
</evidence>
<dbReference type="Gene3D" id="3.90.600.10">
    <property type="entry name" value="Phosphoribosylglycinamide synthetase, C-terminal domain"/>
    <property type="match status" value="1"/>
</dbReference>
<dbReference type="EMBL" id="QOWE01000023">
    <property type="protein sequence ID" value="RCR66974.1"/>
    <property type="molecule type" value="Genomic_DNA"/>
</dbReference>
<feature type="domain" description="ATP-grasp" evidence="12">
    <location>
        <begin position="111"/>
        <end position="319"/>
    </location>
</feature>
<dbReference type="InterPro" id="IPR013815">
    <property type="entry name" value="ATP_grasp_subdomain_1"/>
</dbReference>
<dbReference type="HAMAP" id="MF_00138">
    <property type="entry name" value="GARS"/>
    <property type="match status" value="1"/>
</dbReference>
<protein>
    <recommendedName>
        <fullName evidence="2 10">Phosphoribosylamine--glycine ligase</fullName>
        <ecNumber evidence="2 10">6.3.4.13</ecNumber>
    </recommendedName>
    <alternativeName>
        <fullName evidence="10">GARS</fullName>
    </alternativeName>
    <alternativeName>
        <fullName evidence="8 10">Glycinamide ribonucleotide synthetase</fullName>
    </alternativeName>
    <alternativeName>
        <fullName evidence="9 10">Phosphoribosylglycinamide synthetase</fullName>
    </alternativeName>
</protein>
<evidence type="ECO:0000256" key="11">
    <source>
        <dbReference type="PROSITE-ProRule" id="PRU00409"/>
    </source>
</evidence>
<dbReference type="InterPro" id="IPR011054">
    <property type="entry name" value="Rudment_hybrid_motif"/>
</dbReference>
<dbReference type="InterPro" id="IPR020560">
    <property type="entry name" value="PRibGlycinamide_synth_C-dom"/>
</dbReference>
<dbReference type="GO" id="GO:0005524">
    <property type="term" value="F:ATP binding"/>
    <property type="evidence" value="ECO:0007669"/>
    <property type="project" value="UniProtKB-UniRule"/>
</dbReference>
<dbReference type="Proteomes" id="UP000253383">
    <property type="component" value="Unassembled WGS sequence"/>
</dbReference>
<dbReference type="Gene3D" id="3.30.470.20">
    <property type="entry name" value="ATP-grasp fold, B domain"/>
    <property type="match status" value="1"/>
</dbReference>
<evidence type="ECO:0000256" key="1">
    <source>
        <dbReference type="ARBA" id="ARBA00005174"/>
    </source>
</evidence>
<dbReference type="InterPro" id="IPR020562">
    <property type="entry name" value="PRibGlycinamide_synth_N"/>
</dbReference>
<organism evidence="13 14">
    <name type="scientific">Larkinella punicea</name>
    <dbReference type="NCBI Taxonomy" id="2315727"/>
    <lineage>
        <taxon>Bacteria</taxon>
        <taxon>Pseudomonadati</taxon>
        <taxon>Bacteroidota</taxon>
        <taxon>Cytophagia</taxon>
        <taxon>Cytophagales</taxon>
        <taxon>Spirosomataceae</taxon>
        <taxon>Larkinella</taxon>
    </lineage>
</organism>
<dbReference type="InterPro" id="IPR037123">
    <property type="entry name" value="PRibGlycinamide_synth_C_sf"/>
</dbReference>
<dbReference type="SUPFAM" id="SSF51246">
    <property type="entry name" value="Rudiment single hybrid motif"/>
    <property type="match status" value="1"/>
</dbReference>
<evidence type="ECO:0000256" key="8">
    <source>
        <dbReference type="ARBA" id="ARBA00042242"/>
    </source>
</evidence>
<evidence type="ECO:0000259" key="12">
    <source>
        <dbReference type="PROSITE" id="PS50975"/>
    </source>
</evidence>
<dbReference type="GO" id="GO:0006189">
    <property type="term" value="P:'de novo' IMP biosynthetic process"/>
    <property type="evidence" value="ECO:0007669"/>
    <property type="project" value="UniProtKB-UniRule"/>
</dbReference>
<keyword evidence="5 10" id="KW-0658">Purine biosynthesis</keyword>
<dbReference type="RefSeq" id="WP_114408721.1">
    <property type="nucleotide sequence ID" value="NZ_QOWE01000023.1"/>
</dbReference>
<evidence type="ECO:0000256" key="6">
    <source>
        <dbReference type="ARBA" id="ARBA00022840"/>
    </source>
</evidence>
<dbReference type="OrthoDB" id="9807240at2"/>